<feature type="transmembrane region" description="Helical" evidence="2">
    <location>
        <begin position="7"/>
        <end position="29"/>
    </location>
</feature>
<evidence type="ECO:0000313" key="4">
    <source>
        <dbReference type="EMBL" id="MFC4199377.1"/>
    </source>
</evidence>
<dbReference type="PANTHER" id="PTHR30441">
    <property type="entry name" value="DUF748 DOMAIN-CONTAINING PROTEIN"/>
    <property type="match status" value="1"/>
</dbReference>
<dbReference type="InterPro" id="IPR007844">
    <property type="entry name" value="AsmA"/>
</dbReference>
<dbReference type="InterPro" id="IPR052894">
    <property type="entry name" value="AsmA-related"/>
</dbReference>
<feature type="domain" description="AsmA" evidence="3">
    <location>
        <begin position="1"/>
        <end position="566"/>
    </location>
</feature>
<comment type="caution">
    <text evidence="4">The sequence shown here is derived from an EMBL/GenBank/DDBJ whole genome shotgun (WGS) entry which is preliminary data.</text>
</comment>
<protein>
    <submittedName>
        <fullName evidence="4">AsmA family protein</fullName>
    </submittedName>
</protein>
<gene>
    <name evidence="4" type="ORF">ACFOY1_00300</name>
</gene>
<accession>A0ABV8NV50</accession>
<keyword evidence="2" id="KW-0812">Transmembrane</keyword>
<proteinExistence type="predicted"/>
<evidence type="ECO:0000256" key="1">
    <source>
        <dbReference type="SAM" id="MobiDB-lite"/>
    </source>
</evidence>
<dbReference type="PANTHER" id="PTHR30441:SF9">
    <property type="entry name" value="ASMA FAMILY PROTEIN YHJG"/>
    <property type="match status" value="1"/>
</dbReference>
<keyword evidence="2" id="KW-1133">Transmembrane helix</keyword>
<dbReference type="EMBL" id="JBHSBV010000001">
    <property type="protein sequence ID" value="MFC4199377.1"/>
    <property type="molecule type" value="Genomic_DNA"/>
</dbReference>
<keyword evidence="5" id="KW-1185">Reference proteome</keyword>
<reference evidence="5" key="1">
    <citation type="journal article" date="2019" name="Int. J. Syst. Evol. Microbiol.">
        <title>The Global Catalogue of Microorganisms (GCM) 10K type strain sequencing project: providing services to taxonomists for standard genome sequencing and annotation.</title>
        <authorList>
            <consortium name="The Broad Institute Genomics Platform"/>
            <consortium name="The Broad Institute Genome Sequencing Center for Infectious Disease"/>
            <person name="Wu L."/>
            <person name="Ma J."/>
        </authorList>
    </citation>
    <scope>NUCLEOTIDE SEQUENCE [LARGE SCALE GENOMIC DNA]</scope>
    <source>
        <strain evidence="5">LMG 24813</strain>
    </source>
</reference>
<dbReference type="Pfam" id="PF05170">
    <property type="entry name" value="AsmA"/>
    <property type="match status" value="1"/>
</dbReference>
<dbReference type="RefSeq" id="WP_217962907.1">
    <property type="nucleotide sequence ID" value="NZ_JAHTBN010000001.1"/>
</dbReference>
<dbReference type="Proteomes" id="UP001595848">
    <property type="component" value="Unassembled WGS sequence"/>
</dbReference>
<feature type="compositionally biased region" description="Basic and acidic residues" evidence="1">
    <location>
        <begin position="673"/>
        <end position="683"/>
    </location>
</feature>
<evidence type="ECO:0000259" key="3">
    <source>
        <dbReference type="Pfam" id="PF05170"/>
    </source>
</evidence>
<evidence type="ECO:0000256" key="2">
    <source>
        <dbReference type="SAM" id="Phobius"/>
    </source>
</evidence>
<organism evidence="4 5">
    <name type="scientific">Candidimonas humi</name>
    <dbReference type="NCBI Taxonomy" id="683355"/>
    <lineage>
        <taxon>Bacteria</taxon>
        <taxon>Pseudomonadati</taxon>
        <taxon>Pseudomonadota</taxon>
        <taxon>Betaproteobacteria</taxon>
        <taxon>Burkholderiales</taxon>
        <taxon>Alcaligenaceae</taxon>
        <taxon>Candidimonas</taxon>
    </lineage>
</organism>
<feature type="region of interest" description="Disordered" evidence="1">
    <location>
        <begin position="667"/>
        <end position="694"/>
    </location>
</feature>
<name>A0ABV8NV50_9BURK</name>
<sequence>MRRYAKIGLWVVAAPLVALVLCVAVIWAFNWNLIRDPLDRRLSDLLHRPVAMQDLSVYWFWPQDRSGWRGLLPLPRIRVQGLTVGNPQWSPGDDDMLQAGDVSVVVDLWALPGHVARIDSLQIASAKASLQRAQDGTVNWSLTQTPSPESSSDWTVDLRRLQLQDVSVRVRDAANRLDLQASLDSLPQTTPEGYGLGWKLSGSYNRAHIEGQGSSGGILSLQQGSEPFPFDARVKIGETLIQAQGSVTRPQDLAALDVQFKLQGATMADLYPILGVVLPNTPTYSTSGHLVGTLQRGHETWTYSGFRGKVGASDIEGTLKYEIRKPRPLLSGELRSSLLRFKDLGPLVGVDTAARKAKRLQAVHNAEGEEVKPAAGVRQPAGKVLPVDPISTDSWATMDADVKFSGQKIVHSKELPLDHIQTHIVLKDRVLSLEPLDFGVAGGTLATVIHADGRSKPLKANMTLSARHLQLKRLFPGAQSMDASFGELHGDARLASAGNSIAALLGHANGQLSALISRGTISRLLLETAGLNVANILINKLFGDRQVVLNCMASDFSVRNGLMSTRVFRLDTTDAVVDVTGTINLATEVLDLDVKPKNKSARVFTLRTPLYVHGTFAHPDVGVYKGPLLLRAGAAVVLGVVATPFAALLPLLNPGTTEASDCQAMLAHPGRKPKPEAKPEKTAPARPAPPVVEY</sequence>
<evidence type="ECO:0000313" key="5">
    <source>
        <dbReference type="Proteomes" id="UP001595848"/>
    </source>
</evidence>
<keyword evidence="2" id="KW-0472">Membrane</keyword>